<accession>W0FX83</accession>
<dbReference type="Gene3D" id="3.40.50.300">
    <property type="entry name" value="P-loop containing nucleotide triphosphate hydrolases"/>
    <property type="match status" value="1"/>
</dbReference>
<dbReference type="AlphaFoldDB" id="W0FX83"/>
<evidence type="ECO:0000313" key="1">
    <source>
        <dbReference type="EMBL" id="AHF46251.1"/>
    </source>
</evidence>
<dbReference type="SUPFAM" id="SSF52540">
    <property type="entry name" value="P-loop containing nucleoside triphosphate hydrolases"/>
    <property type="match status" value="1"/>
</dbReference>
<dbReference type="RefSeq" id="WP_024127977.1">
    <property type="nucleotide sequence ID" value="NC_023316.1"/>
</dbReference>
<keyword evidence="1" id="KW-0614">Plasmid</keyword>
<sequence>MPQLPLLPEEALNLPSGMILLLGASGSGKTRTSRMFEPSMVLRADDLRALCAGDPGSQQVNGRVWQALHTMLDARLSLGLRTAVDATNANAGERQELIRAGRSHGAPVVALLMGTPPSVAQARNAVRAENRRVPADIVATQHAQIVTAHPHLAGEGFDHIVFAEQLPVLGTALERLAREERAAESVADVRRTFGDAAADLFDWDAPSRDMQYRTGTFGAGGESLRVRWMDDGDPYDLRFEALVSCPTDWCAGPAWTPVRSVAELAAAHQDNPLDDSQCVRCDS</sequence>
<name>W0FX83_9ACTN</name>
<dbReference type="InterPro" id="IPR027417">
    <property type="entry name" value="P-loop_NTPase"/>
</dbReference>
<geneLocation type="plasmid" evidence="1">
    <name>pZL1</name>
</geneLocation>
<protein>
    <submittedName>
        <fullName evidence="1">Putative ATP/GTP-binding protein</fullName>
    </submittedName>
</protein>
<proteinExistence type="predicted"/>
<dbReference type="EMBL" id="KF501372">
    <property type="protein sequence ID" value="AHF46251.1"/>
    <property type="molecule type" value="Genomic_DNA"/>
</dbReference>
<dbReference type="Pfam" id="PF13671">
    <property type="entry name" value="AAA_33"/>
    <property type="match status" value="1"/>
</dbReference>
<gene>
    <name evidence="1" type="ORF">pZL1.86c</name>
</gene>
<organism evidence="1">
    <name type="scientific">Streptomyces sp. 14R-10</name>
    <dbReference type="NCBI Taxonomy" id="1442159"/>
    <lineage>
        <taxon>Bacteria</taxon>
        <taxon>Bacillati</taxon>
        <taxon>Actinomycetota</taxon>
        <taxon>Actinomycetes</taxon>
        <taxon>Kitasatosporales</taxon>
        <taxon>Streptomycetaceae</taxon>
        <taxon>Streptomyces</taxon>
    </lineage>
</organism>
<reference evidence="1" key="1">
    <citation type="submission" date="2013-08" db="EMBL/GenBank/DDBJ databases">
        <title>Two distinct conjugal transfer systems on Streptomyces plasmid pZL1.</title>
        <authorList>
            <person name="Zhao L."/>
            <person name="Zhong L."/>
            <person name="Qin Z."/>
        </authorList>
    </citation>
    <scope>NUCLEOTIDE SEQUENCE</scope>
    <source>
        <strain evidence="1">14R-10</strain>
        <plasmid evidence="1">pZL1</plasmid>
    </source>
</reference>